<dbReference type="InterPro" id="IPR002347">
    <property type="entry name" value="SDR_fam"/>
</dbReference>
<dbReference type="PANTHER" id="PTHR43157">
    <property type="entry name" value="PHOSPHATIDYLINOSITOL-GLYCAN BIOSYNTHESIS CLASS F PROTEIN-RELATED"/>
    <property type="match status" value="1"/>
</dbReference>
<dbReference type="InParanoid" id="J0LAY3"/>
<organism evidence="2 3">
    <name type="scientific">Auricularia subglabra (strain TFB-10046 / SS5)</name>
    <name type="common">White-rot fungus</name>
    <name type="synonym">Auricularia delicata (strain TFB10046)</name>
    <dbReference type="NCBI Taxonomy" id="717982"/>
    <lineage>
        <taxon>Eukaryota</taxon>
        <taxon>Fungi</taxon>
        <taxon>Dikarya</taxon>
        <taxon>Basidiomycota</taxon>
        <taxon>Agaricomycotina</taxon>
        <taxon>Agaricomycetes</taxon>
        <taxon>Auriculariales</taxon>
        <taxon>Auriculariaceae</taxon>
        <taxon>Auricularia</taxon>
    </lineage>
</organism>
<protein>
    <submittedName>
        <fullName evidence="2">NAD(P)-binding protein</fullName>
    </submittedName>
</protein>
<gene>
    <name evidence="2" type="ORF">AURDEDRAFT_117848</name>
</gene>
<sequence>MGPSLKTIYTQCWPPRPTWGIDDIPDQTGRVHLVTGGAAGLGKETVRALLRKNARVYVAARGKAKAEAAIAEFKRETGTEAIFLELDLASLASIHRAAEEFLSKEKELHVLYNNAGVMFTDMNLLTADGYDLQFGTNVLGHYYLTELLIPALVAGAKTSNDGVSRVVNVSSGIQYWGELNFDTFSDTPERRKWFGREYRLYAQSKFANVVYAKELQRRVSKDNIVVTSLNPGNIRSDLWQHFPGFLRKFLFATTLHSIQDGALTQLYAGTVPEGKDFAGQFLIPWARLGLCNPAANDPELGRKLWEWLEAQVQKHQAQ</sequence>
<proteinExistence type="predicted"/>
<evidence type="ECO:0000313" key="3">
    <source>
        <dbReference type="Proteomes" id="UP000006514"/>
    </source>
</evidence>
<dbReference type="GO" id="GO:0016491">
    <property type="term" value="F:oxidoreductase activity"/>
    <property type="evidence" value="ECO:0007669"/>
    <property type="project" value="UniProtKB-KW"/>
</dbReference>
<name>J0LAY3_AURST</name>
<dbReference type="Proteomes" id="UP000006514">
    <property type="component" value="Unassembled WGS sequence"/>
</dbReference>
<evidence type="ECO:0000256" key="1">
    <source>
        <dbReference type="ARBA" id="ARBA00023002"/>
    </source>
</evidence>
<dbReference type="InterPro" id="IPR036291">
    <property type="entry name" value="NAD(P)-bd_dom_sf"/>
</dbReference>
<dbReference type="PRINTS" id="PR00081">
    <property type="entry name" value="GDHRDH"/>
</dbReference>
<dbReference type="SUPFAM" id="SSF51735">
    <property type="entry name" value="NAD(P)-binding Rossmann-fold domains"/>
    <property type="match status" value="1"/>
</dbReference>
<dbReference type="Pfam" id="PF00106">
    <property type="entry name" value="adh_short"/>
    <property type="match status" value="1"/>
</dbReference>
<keyword evidence="1" id="KW-0560">Oxidoreductase</keyword>
<dbReference type="FunCoup" id="J0LAY3">
    <property type="interactions" value="42"/>
</dbReference>
<dbReference type="eggNOG" id="KOG1208">
    <property type="taxonomic scope" value="Eukaryota"/>
</dbReference>
<evidence type="ECO:0000313" key="2">
    <source>
        <dbReference type="EMBL" id="EJD33583.1"/>
    </source>
</evidence>
<accession>J0LAY3</accession>
<dbReference type="Gene3D" id="3.40.50.720">
    <property type="entry name" value="NAD(P)-binding Rossmann-like Domain"/>
    <property type="match status" value="1"/>
</dbReference>
<dbReference type="AlphaFoldDB" id="J0LAY3"/>
<dbReference type="OrthoDB" id="191139at2759"/>
<dbReference type="PANTHER" id="PTHR43157:SF31">
    <property type="entry name" value="PHOSPHATIDYLINOSITOL-GLYCAN BIOSYNTHESIS CLASS F PROTEIN"/>
    <property type="match status" value="1"/>
</dbReference>
<reference evidence="3" key="1">
    <citation type="journal article" date="2012" name="Science">
        <title>The Paleozoic origin of enzymatic lignin decomposition reconstructed from 31 fungal genomes.</title>
        <authorList>
            <person name="Floudas D."/>
            <person name="Binder M."/>
            <person name="Riley R."/>
            <person name="Barry K."/>
            <person name="Blanchette R.A."/>
            <person name="Henrissat B."/>
            <person name="Martinez A.T."/>
            <person name="Otillar R."/>
            <person name="Spatafora J.W."/>
            <person name="Yadav J.S."/>
            <person name="Aerts A."/>
            <person name="Benoit I."/>
            <person name="Boyd A."/>
            <person name="Carlson A."/>
            <person name="Copeland A."/>
            <person name="Coutinho P.M."/>
            <person name="de Vries R.P."/>
            <person name="Ferreira P."/>
            <person name="Findley K."/>
            <person name="Foster B."/>
            <person name="Gaskell J."/>
            <person name="Glotzer D."/>
            <person name="Gorecki P."/>
            <person name="Heitman J."/>
            <person name="Hesse C."/>
            <person name="Hori C."/>
            <person name="Igarashi K."/>
            <person name="Jurgens J.A."/>
            <person name="Kallen N."/>
            <person name="Kersten P."/>
            <person name="Kohler A."/>
            <person name="Kuees U."/>
            <person name="Kumar T.K.A."/>
            <person name="Kuo A."/>
            <person name="LaButti K."/>
            <person name="Larrondo L.F."/>
            <person name="Lindquist E."/>
            <person name="Ling A."/>
            <person name="Lombard V."/>
            <person name="Lucas S."/>
            <person name="Lundell T."/>
            <person name="Martin R."/>
            <person name="McLaughlin D.J."/>
            <person name="Morgenstern I."/>
            <person name="Morin E."/>
            <person name="Murat C."/>
            <person name="Nagy L.G."/>
            <person name="Nolan M."/>
            <person name="Ohm R.A."/>
            <person name="Patyshakuliyeva A."/>
            <person name="Rokas A."/>
            <person name="Ruiz-Duenas F.J."/>
            <person name="Sabat G."/>
            <person name="Salamov A."/>
            <person name="Samejima M."/>
            <person name="Schmutz J."/>
            <person name="Slot J.C."/>
            <person name="St John F."/>
            <person name="Stenlid J."/>
            <person name="Sun H."/>
            <person name="Sun S."/>
            <person name="Syed K."/>
            <person name="Tsang A."/>
            <person name="Wiebenga A."/>
            <person name="Young D."/>
            <person name="Pisabarro A."/>
            <person name="Eastwood D.C."/>
            <person name="Martin F."/>
            <person name="Cullen D."/>
            <person name="Grigoriev I.V."/>
            <person name="Hibbett D.S."/>
        </authorList>
    </citation>
    <scope>NUCLEOTIDE SEQUENCE [LARGE SCALE GENOMIC DNA]</scope>
    <source>
        <strain evidence="3">TFB10046</strain>
    </source>
</reference>
<dbReference type="EMBL" id="JH688164">
    <property type="protein sequence ID" value="EJD33583.1"/>
    <property type="molecule type" value="Genomic_DNA"/>
</dbReference>
<dbReference type="KEGG" id="adl:AURDEDRAFT_117848"/>
<dbReference type="OMA" id="WDWLEDQ"/>
<keyword evidence="3" id="KW-1185">Reference proteome</keyword>